<protein>
    <submittedName>
        <fullName evidence="1">Broad specificity phosphatase PhoE</fullName>
    </submittedName>
</protein>
<proteinExistence type="predicted"/>
<organism evidence="1 2">
    <name type="scientific">Desmospora profundinema</name>
    <dbReference type="NCBI Taxonomy" id="1571184"/>
    <lineage>
        <taxon>Bacteria</taxon>
        <taxon>Bacillati</taxon>
        <taxon>Bacillota</taxon>
        <taxon>Bacilli</taxon>
        <taxon>Bacillales</taxon>
        <taxon>Thermoactinomycetaceae</taxon>
        <taxon>Desmospora</taxon>
    </lineage>
</organism>
<dbReference type="InterPro" id="IPR013078">
    <property type="entry name" value="His_Pase_superF_clade-1"/>
</dbReference>
<dbReference type="PANTHER" id="PTHR48100:SF1">
    <property type="entry name" value="HISTIDINE PHOSPHATASE FAMILY PROTEIN-RELATED"/>
    <property type="match status" value="1"/>
</dbReference>
<keyword evidence="2" id="KW-1185">Reference proteome</keyword>
<dbReference type="Pfam" id="PF00300">
    <property type="entry name" value="His_Phos_1"/>
    <property type="match status" value="1"/>
</dbReference>
<accession>A0ABU1ILB4</accession>
<sequence length="232" mass="26900">MSNQNHSNRATLITEDDVLPLNTKRIYLVRHAQSYLLGQKISMDPELTAVGIRQAEELKKYFATRDIDLIFTSELIRAKKTGEIVRGSQDHIATKILPELNEYHAANQWREWSDKETIRLIQERIYKPDQKSLGEDLRSFHQRVKKAWEKVLAQPSRNILIVTHNAVIRMLFSIMMGMTEESELPFVIAYPHASISEVRVVDTEADPHLPKQMLVIRYMCQSNHLSKSSITY</sequence>
<dbReference type="InterPro" id="IPR029033">
    <property type="entry name" value="His_PPase_superfam"/>
</dbReference>
<dbReference type="SUPFAM" id="SSF53254">
    <property type="entry name" value="Phosphoglycerate mutase-like"/>
    <property type="match status" value="1"/>
</dbReference>
<dbReference type="CDD" id="cd07067">
    <property type="entry name" value="HP_PGM_like"/>
    <property type="match status" value="1"/>
</dbReference>
<dbReference type="PANTHER" id="PTHR48100">
    <property type="entry name" value="BROAD-SPECIFICITY PHOSPHATASE YOR283W-RELATED"/>
    <property type="match status" value="1"/>
</dbReference>
<dbReference type="SMART" id="SM00855">
    <property type="entry name" value="PGAM"/>
    <property type="match status" value="1"/>
</dbReference>
<comment type="caution">
    <text evidence="1">The sequence shown here is derived from an EMBL/GenBank/DDBJ whole genome shotgun (WGS) entry which is preliminary data.</text>
</comment>
<dbReference type="EMBL" id="JAVDQG010000001">
    <property type="protein sequence ID" value="MDR6224744.1"/>
    <property type="molecule type" value="Genomic_DNA"/>
</dbReference>
<gene>
    <name evidence="1" type="ORF">JOE21_000732</name>
</gene>
<evidence type="ECO:0000313" key="2">
    <source>
        <dbReference type="Proteomes" id="UP001185012"/>
    </source>
</evidence>
<evidence type="ECO:0000313" key="1">
    <source>
        <dbReference type="EMBL" id="MDR6224744.1"/>
    </source>
</evidence>
<dbReference type="Proteomes" id="UP001185012">
    <property type="component" value="Unassembled WGS sequence"/>
</dbReference>
<reference evidence="1 2" key="1">
    <citation type="submission" date="2023-07" db="EMBL/GenBank/DDBJ databases">
        <title>Genomic Encyclopedia of Type Strains, Phase IV (KMG-IV): sequencing the most valuable type-strain genomes for metagenomic binning, comparative biology and taxonomic classification.</title>
        <authorList>
            <person name="Goeker M."/>
        </authorList>
    </citation>
    <scope>NUCLEOTIDE SEQUENCE [LARGE SCALE GENOMIC DNA]</scope>
    <source>
        <strain evidence="1 2">DSM 45903</strain>
    </source>
</reference>
<dbReference type="RefSeq" id="WP_309862339.1">
    <property type="nucleotide sequence ID" value="NZ_JAVDQG010000001.1"/>
</dbReference>
<name>A0ABU1ILB4_9BACL</name>
<dbReference type="InterPro" id="IPR050275">
    <property type="entry name" value="PGM_Phosphatase"/>
</dbReference>
<dbReference type="Gene3D" id="3.40.50.1240">
    <property type="entry name" value="Phosphoglycerate mutase-like"/>
    <property type="match status" value="1"/>
</dbReference>